<proteinExistence type="predicted"/>
<evidence type="ECO:0000313" key="1">
    <source>
        <dbReference type="EMBL" id="TCL58919.1"/>
    </source>
</evidence>
<organism evidence="1 2">
    <name type="scientific">Kineothrix alysoides</name>
    <dbReference type="NCBI Taxonomy" id="1469948"/>
    <lineage>
        <taxon>Bacteria</taxon>
        <taxon>Bacillati</taxon>
        <taxon>Bacillota</taxon>
        <taxon>Clostridia</taxon>
        <taxon>Lachnospirales</taxon>
        <taxon>Lachnospiraceae</taxon>
        <taxon>Kineothrix</taxon>
    </lineage>
</organism>
<sequence>MKQDGCAVPYSSFLPKMRYISITLWEKILKDVRRENKK</sequence>
<keyword evidence="2" id="KW-1185">Reference proteome</keyword>
<accession>A0A4R1R0V8</accession>
<dbReference type="EMBL" id="SLUO01000005">
    <property type="protein sequence ID" value="TCL58919.1"/>
    <property type="molecule type" value="Genomic_DNA"/>
</dbReference>
<name>A0A4R1R0V8_9FIRM</name>
<protein>
    <submittedName>
        <fullName evidence="1">Uncharacterized protein</fullName>
    </submittedName>
</protein>
<dbReference type="Proteomes" id="UP000295718">
    <property type="component" value="Unassembled WGS sequence"/>
</dbReference>
<dbReference type="AlphaFoldDB" id="A0A4R1R0V8"/>
<comment type="caution">
    <text evidence="1">The sequence shown here is derived from an EMBL/GenBank/DDBJ whole genome shotgun (WGS) entry which is preliminary data.</text>
</comment>
<reference evidence="1 2" key="1">
    <citation type="submission" date="2019-03" db="EMBL/GenBank/DDBJ databases">
        <title>Genomic Encyclopedia of Type Strains, Phase IV (KMG-IV): sequencing the most valuable type-strain genomes for metagenomic binning, comparative biology and taxonomic classification.</title>
        <authorList>
            <person name="Goeker M."/>
        </authorList>
    </citation>
    <scope>NUCLEOTIDE SEQUENCE [LARGE SCALE GENOMIC DNA]</scope>
    <source>
        <strain evidence="1 2">DSM 100556</strain>
    </source>
</reference>
<dbReference type="STRING" id="1469948.GCA_000732725_01795"/>
<gene>
    <name evidence="1" type="ORF">EDD76_10590</name>
</gene>
<evidence type="ECO:0000313" key="2">
    <source>
        <dbReference type="Proteomes" id="UP000295718"/>
    </source>
</evidence>